<gene>
    <name evidence="1" type="primary">nsrR</name>
    <name evidence="1" type="ORF">ETAA8_32720</name>
</gene>
<name>A0A517YDG2_9BACT</name>
<dbReference type="InterPro" id="IPR036390">
    <property type="entry name" value="WH_DNA-bd_sf"/>
</dbReference>
<dbReference type="GO" id="GO:0005829">
    <property type="term" value="C:cytosol"/>
    <property type="evidence" value="ECO:0007669"/>
    <property type="project" value="TreeGrafter"/>
</dbReference>
<dbReference type="Pfam" id="PF02082">
    <property type="entry name" value="Rrf2"/>
    <property type="match status" value="1"/>
</dbReference>
<organism evidence="1 2">
    <name type="scientific">Anatilimnocola aggregata</name>
    <dbReference type="NCBI Taxonomy" id="2528021"/>
    <lineage>
        <taxon>Bacteria</taxon>
        <taxon>Pseudomonadati</taxon>
        <taxon>Planctomycetota</taxon>
        <taxon>Planctomycetia</taxon>
        <taxon>Pirellulales</taxon>
        <taxon>Pirellulaceae</taxon>
        <taxon>Anatilimnocola</taxon>
    </lineage>
</organism>
<dbReference type="Gene3D" id="1.10.10.10">
    <property type="entry name" value="Winged helix-like DNA-binding domain superfamily/Winged helix DNA-binding domain"/>
    <property type="match status" value="1"/>
</dbReference>
<dbReference type="PROSITE" id="PS51197">
    <property type="entry name" value="HTH_RRF2_2"/>
    <property type="match status" value="1"/>
</dbReference>
<evidence type="ECO:0000313" key="2">
    <source>
        <dbReference type="Proteomes" id="UP000315017"/>
    </source>
</evidence>
<dbReference type="RefSeq" id="WP_145090018.1">
    <property type="nucleotide sequence ID" value="NZ_CP036274.1"/>
</dbReference>
<protein>
    <submittedName>
        <fullName evidence="1">HTH-type transcriptional repressor NsrR</fullName>
    </submittedName>
</protein>
<dbReference type="EMBL" id="CP036274">
    <property type="protein sequence ID" value="QDU28172.1"/>
    <property type="molecule type" value="Genomic_DNA"/>
</dbReference>
<dbReference type="PANTHER" id="PTHR33221:SF13">
    <property type="entry name" value="TRANSCRIPTIONAL REGULATOR-RELATED"/>
    <property type="match status" value="1"/>
</dbReference>
<reference evidence="1 2" key="1">
    <citation type="submission" date="2019-02" db="EMBL/GenBank/DDBJ databases">
        <title>Deep-cultivation of Planctomycetes and their phenomic and genomic characterization uncovers novel biology.</title>
        <authorList>
            <person name="Wiegand S."/>
            <person name="Jogler M."/>
            <person name="Boedeker C."/>
            <person name="Pinto D."/>
            <person name="Vollmers J."/>
            <person name="Rivas-Marin E."/>
            <person name="Kohn T."/>
            <person name="Peeters S.H."/>
            <person name="Heuer A."/>
            <person name="Rast P."/>
            <person name="Oberbeckmann S."/>
            <person name="Bunk B."/>
            <person name="Jeske O."/>
            <person name="Meyerdierks A."/>
            <person name="Storesund J.E."/>
            <person name="Kallscheuer N."/>
            <person name="Luecker S."/>
            <person name="Lage O.M."/>
            <person name="Pohl T."/>
            <person name="Merkel B.J."/>
            <person name="Hornburger P."/>
            <person name="Mueller R.-W."/>
            <person name="Bruemmer F."/>
            <person name="Labrenz M."/>
            <person name="Spormann A.M."/>
            <person name="Op den Camp H."/>
            <person name="Overmann J."/>
            <person name="Amann R."/>
            <person name="Jetten M.S.M."/>
            <person name="Mascher T."/>
            <person name="Medema M.H."/>
            <person name="Devos D.P."/>
            <person name="Kaster A.-K."/>
            <person name="Ovreas L."/>
            <person name="Rohde M."/>
            <person name="Galperin M.Y."/>
            <person name="Jogler C."/>
        </authorList>
    </citation>
    <scope>NUCLEOTIDE SEQUENCE [LARGE SCALE GENOMIC DNA]</scope>
    <source>
        <strain evidence="1 2">ETA_A8</strain>
    </source>
</reference>
<dbReference type="GO" id="GO:0003700">
    <property type="term" value="F:DNA-binding transcription factor activity"/>
    <property type="evidence" value="ECO:0007669"/>
    <property type="project" value="TreeGrafter"/>
</dbReference>
<dbReference type="NCBIfam" id="TIGR00738">
    <property type="entry name" value="rrf2_super"/>
    <property type="match status" value="1"/>
</dbReference>
<keyword evidence="2" id="KW-1185">Reference proteome</keyword>
<dbReference type="Proteomes" id="UP000315017">
    <property type="component" value="Chromosome"/>
</dbReference>
<proteinExistence type="predicted"/>
<sequence length="165" mass="17755">MLSQTVEYALRAVVHLASMSPTARTTEQIAQATLVPRAYLSKVLQSLARGGVVQSQRGLGGGVSLVKSPDQLTILEVVNAVEPIQRIRTCPLGLPNHGTHLCPLHKRVDNALAMMEQAFASTTLAEVLAEPSRSIPLCRFPNEQVIDDSVAEKHSQPKAKSKAKA</sequence>
<dbReference type="KEGG" id="aagg:ETAA8_32720"/>
<dbReference type="PROSITE" id="PS01332">
    <property type="entry name" value="HTH_RRF2_1"/>
    <property type="match status" value="1"/>
</dbReference>
<dbReference type="InterPro" id="IPR030489">
    <property type="entry name" value="TR_Rrf2-type_CS"/>
</dbReference>
<dbReference type="AlphaFoldDB" id="A0A517YDG2"/>
<dbReference type="SUPFAM" id="SSF46785">
    <property type="entry name" value="Winged helix' DNA-binding domain"/>
    <property type="match status" value="1"/>
</dbReference>
<dbReference type="PANTHER" id="PTHR33221">
    <property type="entry name" value="WINGED HELIX-TURN-HELIX TRANSCRIPTIONAL REGULATOR, RRF2 FAMILY"/>
    <property type="match status" value="1"/>
</dbReference>
<evidence type="ECO:0000313" key="1">
    <source>
        <dbReference type="EMBL" id="QDU28172.1"/>
    </source>
</evidence>
<dbReference type="OrthoDB" id="9800519at2"/>
<dbReference type="InterPro" id="IPR036388">
    <property type="entry name" value="WH-like_DNA-bd_sf"/>
</dbReference>
<accession>A0A517YDG2</accession>
<dbReference type="InterPro" id="IPR000944">
    <property type="entry name" value="Tscrpt_reg_Rrf2"/>
</dbReference>